<reference evidence="1" key="1">
    <citation type="journal article" date="2014" name="Antimicrob. Agents Chemother.">
        <title>Molecular Survey of the Dissemination of Two blaKPC-Harboring IncFIA Plasmids in New Jersey and New York Hospitals.</title>
        <authorList>
            <person name="Chen L."/>
            <person name="Chavda K.D."/>
            <person name="Melano R.G."/>
            <person name="Hong T."/>
            <person name="Rojtman A.D."/>
            <person name="Jacobs M.R."/>
            <person name="Bonomo R.A."/>
            <person name="Kreiswirth B.N."/>
        </authorList>
    </citation>
    <scope>NUCLEOTIDE SEQUENCE</scope>
    <source>
        <strain evidence="1">BK30683</strain>
        <plasmid evidence="1">pBK30683</plasmid>
    </source>
</reference>
<protein>
    <submittedName>
        <fullName evidence="1">Uncharacterized protein</fullName>
    </submittedName>
</protein>
<organism evidence="1">
    <name type="scientific">Klebsiella pneumoniae</name>
    <dbReference type="NCBI Taxonomy" id="573"/>
    <lineage>
        <taxon>Bacteria</taxon>
        <taxon>Pseudomonadati</taxon>
        <taxon>Pseudomonadota</taxon>
        <taxon>Gammaproteobacteria</taxon>
        <taxon>Enterobacterales</taxon>
        <taxon>Enterobacteriaceae</taxon>
        <taxon>Klebsiella/Raoultella group</taxon>
        <taxon>Klebsiella</taxon>
        <taxon>Klebsiella pneumoniae complex</taxon>
    </lineage>
</organism>
<keyword evidence="1" id="KW-0614">Plasmid</keyword>
<proteinExistence type="predicted"/>
<name>W8QGS2_KLEPN</name>
<sequence>MITLNLPDGWKPTFEGEWRDMSDADKLSARIKMLQHAIYERYKGYSADIPASWAR</sequence>
<accession>W8QGS2</accession>
<evidence type="ECO:0000313" key="1">
    <source>
        <dbReference type="EMBL" id="AHL68176.1"/>
    </source>
</evidence>
<dbReference type="EMBL" id="KF954760">
    <property type="protein sequence ID" value="AHL68176.1"/>
    <property type="molecule type" value="Genomic_DNA"/>
</dbReference>
<geneLocation type="plasmid" evidence="1">
    <name>pBK30683</name>
</geneLocation>
<dbReference type="AlphaFoldDB" id="W8QGS2"/>